<accession>A0A9P3G704</accession>
<feature type="transmembrane region" description="Helical" evidence="1">
    <location>
        <begin position="241"/>
        <end position="260"/>
    </location>
</feature>
<reference evidence="3 4" key="1">
    <citation type="submission" date="2021-08" db="EMBL/GenBank/DDBJ databases">
        <title>Draft Genome Sequence of Phanerochaete sordida strain YK-624.</title>
        <authorList>
            <person name="Mori T."/>
            <person name="Dohra H."/>
            <person name="Suzuki T."/>
            <person name="Kawagishi H."/>
            <person name="Hirai H."/>
        </authorList>
    </citation>
    <scope>NUCLEOTIDE SEQUENCE [LARGE SCALE GENOMIC DNA]</scope>
    <source>
        <strain evidence="3 4">YK-624</strain>
    </source>
</reference>
<name>A0A9P3G704_9APHY</name>
<dbReference type="OrthoDB" id="2745134at2759"/>
<dbReference type="Pfam" id="PF20151">
    <property type="entry name" value="DUF6533"/>
    <property type="match status" value="1"/>
</dbReference>
<feature type="transmembrane region" description="Helical" evidence="1">
    <location>
        <begin position="119"/>
        <end position="139"/>
    </location>
</feature>
<comment type="caution">
    <text evidence="3">The sequence shown here is derived from an EMBL/GenBank/DDBJ whole genome shotgun (WGS) entry which is preliminary data.</text>
</comment>
<organism evidence="3 4">
    <name type="scientific">Phanerochaete sordida</name>
    <dbReference type="NCBI Taxonomy" id="48140"/>
    <lineage>
        <taxon>Eukaryota</taxon>
        <taxon>Fungi</taxon>
        <taxon>Dikarya</taxon>
        <taxon>Basidiomycota</taxon>
        <taxon>Agaricomycotina</taxon>
        <taxon>Agaricomycetes</taxon>
        <taxon>Polyporales</taxon>
        <taxon>Phanerochaetaceae</taxon>
        <taxon>Phanerochaete</taxon>
    </lineage>
</organism>
<feature type="transmembrane region" description="Helical" evidence="1">
    <location>
        <begin position="172"/>
        <end position="193"/>
    </location>
</feature>
<keyword evidence="1" id="KW-1133">Transmembrane helix</keyword>
<dbReference type="AlphaFoldDB" id="A0A9P3G704"/>
<dbReference type="InterPro" id="IPR045340">
    <property type="entry name" value="DUF6533"/>
</dbReference>
<protein>
    <recommendedName>
        <fullName evidence="2">DUF6533 domain-containing protein</fullName>
    </recommendedName>
</protein>
<proteinExistence type="predicted"/>
<evidence type="ECO:0000313" key="3">
    <source>
        <dbReference type="EMBL" id="GJE90453.1"/>
    </source>
</evidence>
<dbReference type="Proteomes" id="UP000703269">
    <property type="component" value="Unassembled WGS sequence"/>
</dbReference>
<evidence type="ECO:0000259" key="2">
    <source>
        <dbReference type="Pfam" id="PF20151"/>
    </source>
</evidence>
<evidence type="ECO:0000313" key="4">
    <source>
        <dbReference type="Proteomes" id="UP000703269"/>
    </source>
</evidence>
<evidence type="ECO:0000256" key="1">
    <source>
        <dbReference type="SAM" id="Phobius"/>
    </source>
</evidence>
<sequence length="344" mass="37051">MSSQLSGADLGSELSATRTNGYEQLAVSTLALYDYLVIFSGEVDTIWRRPLTVTSVLHLSTRWNMVASFLAEYAVPAAPTSNCKATYLIITSLNLLGFVQADIFSALRVHAIWGRNGYLGLVMLLTGAVSGAFFLYASIFRSTFSYAPWPVDSCVQTLHMPPRELKIRRCSLAPVLNTHSIVLHGLVLVLILLKTYSQWRTARQLNIHLSVSTCILRDGVLFFVIILAIDVVKLAGPSPAVDGSLLGMIPPLILINRFLLNLRALGRTPAELSLPSGARQTPRLSAVRFRPPRGRSLVGNIGEDVSYGGDSAGEDAADGGAPGCGTHVCGRCRPESRGAAVARS</sequence>
<keyword evidence="1" id="KW-0812">Transmembrane</keyword>
<feature type="transmembrane region" description="Helical" evidence="1">
    <location>
        <begin position="205"/>
        <end position="229"/>
    </location>
</feature>
<dbReference type="EMBL" id="BPQB01000016">
    <property type="protein sequence ID" value="GJE90453.1"/>
    <property type="molecule type" value="Genomic_DNA"/>
</dbReference>
<keyword evidence="4" id="KW-1185">Reference proteome</keyword>
<keyword evidence="1" id="KW-0472">Membrane</keyword>
<feature type="domain" description="DUF6533" evidence="2">
    <location>
        <begin position="24"/>
        <end position="66"/>
    </location>
</feature>
<gene>
    <name evidence="3" type="ORF">PsYK624_065890</name>
</gene>